<name>A0A2V0RBV4_9ZZZZ</name>
<feature type="compositionally biased region" description="Basic and acidic residues" evidence="1">
    <location>
        <begin position="643"/>
        <end position="654"/>
    </location>
</feature>
<comment type="caution">
    <text evidence="2">The sequence shown here is derived from an EMBL/GenBank/DDBJ whole genome shotgun (WGS) entry which is preliminary data.</text>
</comment>
<proteinExistence type="predicted"/>
<evidence type="ECO:0000256" key="1">
    <source>
        <dbReference type="SAM" id="MobiDB-lite"/>
    </source>
</evidence>
<accession>A0A2V0RBV4</accession>
<evidence type="ECO:0000313" key="2">
    <source>
        <dbReference type="EMBL" id="GBH22843.1"/>
    </source>
</evidence>
<reference evidence="2" key="1">
    <citation type="submission" date="2017-04" db="EMBL/GenBank/DDBJ databases">
        <title>Unveiling RNA virosphere associated with marine microorganisms.</title>
        <authorList>
            <person name="Urayama S."/>
            <person name="Takaki Y."/>
            <person name="Nishi S."/>
            <person name="Yoshida Y."/>
            <person name="Deguchi S."/>
            <person name="Takai K."/>
            <person name="Nunoura T."/>
        </authorList>
    </citation>
    <scope>NUCLEOTIDE SEQUENCE</scope>
</reference>
<organism evidence="2">
    <name type="scientific">viral metagenome</name>
    <dbReference type="NCBI Taxonomy" id="1070528"/>
    <lineage>
        <taxon>unclassified sequences</taxon>
        <taxon>metagenomes</taxon>
        <taxon>organismal metagenomes</taxon>
    </lineage>
</organism>
<sequence length="654" mass="72474">MTTQQSPSVWDELLAIAKDSPDIYTKEEAQLADAWNASMRKLWMETPELHSYEIPIFEDFICHIEDLERGDQDEVDLRQKRLGFAVPSKLPSAAAGAAAAAKMFGNDLNTATAQFREMMDAGQQIRATAKQAAQAAREAIRMGKTTLGRGGVNTPTDDGDGGTTTFAYNGGSRYNPTGLSLATEPVDVKFTTGIEVTSFPRYYKDGRDETGPLILKTSTLSLFHNDESSESYLDPFIEDFIKGPIIKDLLVQVQSRAQYNVAIKNLVQTEEFKNWLNSLAFAMSVYQFWQNVISYQAVTTNRNKGMEALYDSLDPSDFLKLGILGKNLERMMIPPTLNEFIHAMYAPYKQSHLPGSPLMVYIPWFFKTVPNLPFLELAGNNSDATVVDIAIRMIDTDKMNEWNALFSKTNDTWVKPNLRGYTGAPLVDPGRTTLFTNSAYIGSTVSNGQSVQHWFPYTASDANEFAFNYHTDAPDGYLEALTIVDDVSKDGKNKYGPGLWGPLTYLYSGSSTTPNNLLRTWSQYTHQGATCRSTCFIYLGEGSSSVGNAGFYPIEWSNRTQALSGNTFGCILAGSATRYAQKFGTTPSVNATKTGFRYSTQQFLEWLFFKDFANSGSSKTNRPLGRSSGGKNRGKRSYKGSSKSKDSPEEKGEL</sequence>
<feature type="region of interest" description="Disordered" evidence="1">
    <location>
        <begin position="615"/>
        <end position="654"/>
    </location>
</feature>
<protein>
    <submittedName>
        <fullName evidence="2">Uncharacterized protein</fullName>
    </submittedName>
</protein>
<dbReference type="EMBL" id="BDQE01000124">
    <property type="protein sequence ID" value="GBH22843.1"/>
    <property type="molecule type" value="Genomic_RNA"/>
</dbReference>
<dbReference type="AlphaFoldDB" id="A0A2V0RBV4"/>